<dbReference type="PANTHER" id="PTHR37307:SF1">
    <property type="entry name" value="CELL DIVISION PROTEIN WHIA-RELATED"/>
    <property type="match status" value="1"/>
</dbReference>
<feature type="domain" description="Sporulation transcription regulator WhiA N-terminal" evidence="6">
    <location>
        <begin position="20"/>
        <end position="97"/>
    </location>
</feature>
<comment type="function">
    <text evidence="4">Involved in cell division and chromosome segregation.</text>
</comment>
<feature type="domain" description="WhiA LAGLIDADG-like" evidence="7">
    <location>
        <begin position="128"/>
        <end position="218"/>
    </location>
</feature>
<evidence type="ECO:0000256" key="1">
    <source>
        <dbReference type="ARBA" id="ARBA00022618"/>
    </source>
</evidence>
<dbReference type="InterPro" id="IPR003802">
    <property type="entry name" value="Sporulation_regulator_WhiA"/>
</dbReference>
<evidence type="ECO:0000313" key="9">
    <source>
        <dbReference type="Proteomes" id="UP000070675"/>
    </source>
</evidence>
<keyword evidence="2 4" id="KW-0238">DNA-binding</keyword>
<dbReference type="RefSeq" id="WP_066304300.1">
    <property type="nucleotide sequence ID" value="NZ_KQ959483.1"/>
</dbReference>
<sequence>MSFTAEVKDELSRVKRSSHHADMAELAALIRICGTLSFRGPGCYSIRVSTETGAVARMVLGLTHDVFSLKTKLTFRQSILHKTRNYLIEIPDQEGLAQALVSMGVLTKQHSLASGINQELLVNASCCDAFIRGAFLAGGFIANPHGDFHLEIAVMGEQFANQLVELVNKRGIPARLHHRRGAYAVYLKSYEDIVALLTLLGAHKMSRALVKVRHMKSLKNDVNRRVNAEIANQARSTNAAAAQLTCIAHIKKTVGLEALPASLKTFCALRCEFPELSLRDLGQQVTPPLSKSALYHRWLRLQEFAQSLQGS</sequence>
<proteinExistence type="inferred from homology"/>
<keyword evidence="9" id="KW-1185">Reference proteome</keyword>
<evidence type="ECO:0000313" key="8">
    <source>
        <dbReference type="EMBL" id="KXB35620.1"/>
    </source>
</evidence>
<dbReference type="SUPFAM" id="SSF55608">
    <property type="entry name" value="Homing endonucleases"/>
    <property type="match status" value="1"/>
</dbReference>
<organism evidence="8 9">
    <name type="scientific">Atopobium deltae</name>
    <dbReference type="NCBI Taxonomy" id="1393034"/>
    <lineage>
        <taxon>Bacteria</taxon>
        <taxon>Bacillati</taxon>
        <taxon>Actinomycetota</taxon>
        <taxon>Coriobacteriia</taxon>
        <taxon>Coriobacteriales</taxon>
        <taxon>Atopobiaceae</taxon>
        <taxon>Atopobium</taxon>
    </lineage>
</organism>
<comment type="caution">
    <text evidence="8">The sequence shown here is derived from an EMBL/GenBank/DDBJ whole genome shotgun (WGS) entry which is preliminary data.</text>
</comment>
<reference evidence="9" key="1">
    <citation type="submission" date="2016-01" db="EMBL/GenBank/DDBJ databases">
        <authorList>
            <person name="Mitreva M."/>
            <person name="Pepin K.H."/>
            <person name="Mihindukulasuriya K.A."/>
            <person name="Fulton R."/>
            <person name="Fronick C."/>
            <person name="O'Laughlin M."/>
            <person name="Miner T."/>
            <person name="Herter B."/>
            <person name="Rosa B.A."/>
            <person name="Cordes M."/>
            <person name="Tomlinson C."/>
            <person name="Wollam A."/>
            <person name="Palsikar V.B."/>
            <person name="Mardis E.R."/>
            <person name="Wilson R.K."/>
        </authorList>
    </citation>
    <scope>NUCLEOTIDE SEQUENCE [LARGE SCALE GENOMIC DNA]</scope>
    <source>
        <strain evidence="9">DNF00019</strain>
    </source>
</reference>
<comment type="similarity">
    <text evidence="4">Belongs to the WhiA family.</text>
</comment>
<dbReference type="GO" id="GO:0003677">
    <property type="term" value="F:DNA binding"/>
    <property type="evidence" value="ECO:0007669"/>
    <property type="project" value="UniProtKB-UniRule"/>
</dbReference>
<feature type="domain" description="Sporulation regulator WhiA C-terminal" evidence="5">
    <location>
        <begin position="222"/>
        <end position="305"/>
    </location>
</feature>
<keyword evidence="1 4" id="KW-0132">Cell division</keyword>
<dbReference type="Gene3D" id="3.10.28.10">
    <property type="entry name" value="Homing endonucleases"/>
    <property type="match status" value="1"/>
</dbReference>
<evidence type="ECO:0000256" key="4">
    <source>
        <dbReference type="HAMAP-Rule" id="MF_01420"/>
    </source>
</evidence>
<dbReference type="Pfam" id="PF02650">
    <property type="entry name" value="HTH_WhiA"/>
    <property type="match status" value="1"/>
</dbReference>
<name>A0A133XXE7_9ACTN</name>
<dbReference type="GO" id="GO:0043937">
    <property type="term" value="P:regulation of sporulation"/>
    <property type="evidence" value="ECO:0007669"/>
    <property type="project" value="InterPro"/>
</dbReference>
<dbReference type="STRING" id="1393034.HMPREF3192_00025"/>
<protein>
    <recommendedName>
        <fullName evidence="4">Probable cell division protein WhiA</fullName>
    </recommendedName>
</protein>
<evidence type="ECO:0000256" key="3">
    <source>
        <dbReference type="ARBA" id="ARBA00023306"/>
    </source>
</evidence>
<dbReference type="InterPro" id="IPR039518">
    <property type="entry name" value="WhiA_LAGLIDADG_dom"/>
</dbReference>
<gene>
    <name evidence="4" type="primary">whiA</name>
    <name evidence="8" type="ORF">HMPREF3192_00025</name>
</gene>
<dbReference type="EMBL" id="LSCR01000001">
    <property type="protein sequence ID" value="KXB35620.1"/>
    <property type="molecule type" value="Genomic_DNA"/>
</dbReference>
<dbReference type="PANTHER" id="PTHR37307">
    <property type="entry name" value="CELL DIVISION PROTEIN WHIA-RELATED"/>
    <property type="match status" value="1"/>
</dbReference>
<dbReference type="Proteomes" id="UP000070675">
    <property type="component" value="Unassembled WGS sequence"/>
</dbReference>
<evidence type="ECO:0000259" key="6">
    <source>
        <dbReference type="Pfam" id="PF10298"/>
    </source>
</evidence>
<dbReference type="HAMAP" id="MF_01420">
    <property type="entry name" value="HTH_type_WhiA"/>
    <property type="match status" value="1"/>
</dbReference>
<dbReference type="InterPro" id="IPR018478">
    <property type="entry name" value="Sporu_reg_WhiA_N_dom"/>
</dbReference>
<dbReference type="AlphaFoldDB" id="A0A133XXE7"/>
<accession>A0A133XXE7</accession>
<dbReference type="InterPro" id="IPR027434">
    <property type="entry name" value="Homing_endonucl"/>
</dbReference>
<dbReference type="Pfam" id="PF10298">
    <property type="entry name" value="WhiA_N"/>
    <property type="match status" value="1"/>
</dbReference>
<dbReference type="GO" id="GO:0051301">
    <property type="term" value="P:cell division"/>
    <property type="evidence" value="ECO:0007669"/>
    <property type="project" value="UniProtKB-UniRule"/>
</dbReference>
<dbReference type="PATRIC" id="fig|1393034.3.peg.22"/>
<evidence type="ECO:0000256" key="2">
    <source>
        <dbReference type="ARBA" id="ARBA00023125"/>
    </source>
</evidence>
<dbReference type="NCBIfam" id="TIGR00647">
    <property type="entry name" value="DNA_bind_WhiA"/>
    <property type="match status" value="1"/>
</dbReference>
<keyword evidence="3 4" id="KW-0131">Cell cycle</keyword>
<dbReference type="OrthoDB" id="5197218at2"/>
<dbReference type="Pfam" id="PF14527">
    <property type="entry name" value="LAGLIDADG_WhiA"/>
    <property type="match status" value="1"/>
</dbReference>
<dbReference type="InterPro" id="IPR023054">
    <property type="entry name" value="Sporulation_regulator_WhiA_C"/>
</dbReference>
<evidence type="ECO:0000259" key="5">
    <source>
        <dbReference type="Pfam" id="PF02650"/>
    </source>
</evidence>
<evidence type="ECO:0000259" key="7">
    <source>
        <dbReference type="Pfam" id="PF14527"/>
    </source>
</evidence>